<keyword evidence="1" id="KW-1133">Transmembrane helix</keyword>
<comment type="caution">
    <text evidence="2">The sequence shown here is derived from an EMBL/GenBank/DDBJ whole genome shotgun (WGS) entry which is preliminary data.</text>
</comment>
<name>A0ABU4JAI9_9BACI</name>
<evidence type="ECO:0008006" key="4">
    <source>
        <dbReference type="Google" id="ProtNLM"/>
    </source>
</evidence>
<dbReference type="EMBL" id="JAWUZT010000074">
    <property type="protein sequence ID" value="MDW8518036.1"/>
    <property type="molecule type" value="Genomic_DNA"/>
</dbReference>
<sequence>MTPFMIKMLVGIFVGTTLYYWWKEVRKKAKRKPKHEFPLN</sequence>
<evidence type="ECO:0000313" key="2">
    <source>
        <dbReference type="EMBL" id="MDW8518036.1"/>
    </source>
</evidence>
<accession>A0ABU4JAI9</accession>
<keyword evidence="3" id="KW-1185">Reference proteome</keyword>
<dbReference type="RefSeq" id="WP_257788882.1">
    <property type="nucleotide sequence ID" value="NZ_CANLXW010000038.1"/>
</dbReference>
<dbReference type="Proteomes" id="UP001284771">
    <property type="component" value="Unassembled WGS sequence"/>
</dbReference>
<keyword evidence="1" id="KW-0812">Transmembrane</keyword>
<keyword evidence="1" id="KW-0472">Membrane</keyword>
<feature type="transmembrane region" description="Helical" evidence="1">
    <location>
        <begin position="6"/>
        <end position="22"/>
    </location>
</feature>
<reference evidence="3" key="1">
    <citation type="submission" date="2023-07" db="EMBL/GenBank/DDBJ databases">
        <title>Draft genomic sequences of Priestia flexa CCM isolated from the soil of an abandoned mine contaminated by free cyanide in the high Andean zone of Tacna, Peru.</title>
        <authorList>
            <person name="Caceda Quiroz C.J."/>
            <person name="Maraza Chooque G.J."/>
            <person name="Fora Quispe G.L."/>
            <person name="Carpio Mamani M."/>
        </authorList>
    </citation>
    <scope>NUCLEOTIDE SEQUENCE [LARGE SCALE GENOMIC DNA]</scope>
    <source>
        <strain evidence="3">CCM</strain>
    </source>
</reference>
<proteinExistence type="predicted"/>
<gene>
    <name evidence="2" type="ORF">RIB56_18155</name>
</gene>
<evidence type="ECO:0000313" key="3">
    <source>
        <dbReference type="Proteomes" id="UP001284771"/>
    </source>
</evidence>
<evidence type="ECO:0000256" key="1">
    <source>
        <dbReference type="SAM" id="Phobius"/>
    </source>
</evidence>
<organism evidence="2 3">
    <name type="scientific">Priestia flexa</name>
    <dbReference type="NCBI Taxonomy" id="86664"/>
    <lineage>
        <taxon>Bacteria</taxon>
        <taxon>Bacillati</taxon>
        <taxon>Bacillota</taxon>
        <taxon>Bacilli</taxon>
        <taxon>Bacillales</taxon>
        <taxon>Bacillaceae</taxon>
        <taxon>Priestia</taxon>
    </lineage>
</organism>
<protein>
    <recommendedName>
        <fullName evidence="4">ATP synthase F0 subunit 8</fullName>
    </recommendedName>
</protein>
<dbReference type="GeneID" id="93684817"/>